<keyword evidence="3" id="KW-0012">Acyltransferase</keyword>
<keyword evidence="2" id="KW-0808">Transferase</keyword>
<dbReference type="AlphaFoldDB" id="A0AAN7FPP8"/>
<reference evidence="4 5" key="1">
    <citation type="journal article" date="2023" name="G3 (Bethesda)">
        <title>A haplotype-resolved chromosome-scale genome for Quercus rubra L. provides insights into the genetics of adaptive traits for red oak species.</title>
        <authorList>
            <person name="Kapoor B."/>
            <person name="Jenkins J."/>
            <person name="Schmutz J."/>
            <person name="Zhebentyayeva T."/>
            <person name="Kuelheim C."/>
            <person name="Coggeshall M."/>
            <person name="Heim C."/>
            <person name="Lasky J.R."/>
            <person name="Leites L."/>
            <person name="Islam-Faridi N."/>
            <person name="Romero-Severson J."/>
            <person name="DeLeo V.L."/>
            <person name="Lucas S.M."/>
            <person name="Lazic D."/>
            <person name="Gailing O."/>
            <person name="Carlson J."/>
            <person name="Staton M."/>
        </authorList>
    </citation>
    <scope>NUCLEOTIDE SEQUENCE [LARGE SCALE GENOMIC DNA]</scope>
    <source>
        <strain evidence="4">Pseudo-F2</strain>
    </source>
</reference>
<evidence type="ECO:0000256" key="2">
    <source>
        <dbReference type="ARBA" id="ARBA00022679"/>
    </source>
</evidence>
<comment type="similarity">
    <text evidence="1">Belongs to the plant acyltransferase family.</text>
</comment>
<dbReference type="Proteomes" id="UP001324115">
    <property type="component" value="Unassembled WGS sequence"/>
</dbReference>
<evidence type="ECO:0000313" key="5">
    <source>
        <dbReference type="Proteomes" id="UP001324115"/>
    </source>
</evidence>
<evidence type="ECO:0000313" key="4">
    <source>
        <dbReference type="EMBL" id="KAK4597748.1"/>
    </source>
</evidence>
<name>A0AAN7FPP8_QUERU</name>
<dbReference type="GO" id="GO:0016746">
    <property type="term" value="F:acyltransferase activity"/>
    <property type="evidence" value="ECO:0007669"/>
    <property type="project" value="UniProtKB-KW"/>
</dbReference>
<dbReference type="Gene3D" id="3.30.559.10">
    <property type="entry name" value="Chloramphenicol acetyltransferase-like domain"/>
    <property type="match status" value="3"/>
</dbReference>
<evidence type="ECO:0000256" key="3">
    <source>
        <dbReference type="ARBA" id="ARBA00023315"/>
    </source>
</evidence>
<dbReference type="PANTHER" id="PTHR31623">
    <property type="entry name" value="F21J9.9"/>
    <property type="match status" value="1"/>
</dbReference>
<gene>
    <name evidence="4" type="ORF">RGQ29_015312</name>
</gene>
<dbReference type="Pfam" id="PF02458">
    <property type="entry name" value="Transferase"/>
    <property type="match status" value="2"/>
</dbReference>
<comment type="caution">
    <text evidence="4">The sequence shown here is derived from an EMBL/GenBank/DDBJ whole genome shotgun (WGS) entry which is preliminary data.</text>
</comment>
<proteinExistence type="inferred from homology"/>
<evidence type="ECO:0000256" key="1">
    <source>
        <dbReference type="ARBA" id="ARBA00009861"/>
    </source>
</evidence>
<sequence>MEINIISTENIKPSSPTPDHLRSSKVSLLDQLAPHFYVPLVLFYSADEFRSKSVDHIQICDQLKKSLSKTLTHFCPLEVSLKGNSFILQNPDMNILTQFLPLNPYKVNDKGVPMTAFQANIFNCGSIGIGLCISHRIVDGATFATFLNAWSEASKGATQTIIPSFDLVSLFPPKDVNVQVPHGVISEEKTVTKRFVFDARSLGLLKAKVGLSGGHANPSRVEAVTSLIWKTDLSVTREKLRKTSISSTLSHMVDLRGRMVQRLPEHYIVVEESNIDLHDLVGHIRKATKKIDSDYIEKLQDALLEAFELRLEMVAKQEVEMYRFSSWIRFPFYNIDFGFGKPIWVCTTNVPIKNIVILMSTRSDDGIEAWVTLAEQVMAKFECHHELLEFVSST</sequence>
<dbReference type="EMBL" id="JAXUIC010000003">
    <property type="protein sequence ID" value="KAK4597748.1"/>
    <property type="molecule type" value="Genomic_DNA"/>
</dbReference>
<accession>A0AAN7FPP8</accession>
<dbReference type="PANTHER" id="PTHR31623:SF79">
    <property type="entry name" value="SALUTARIDINOL 7-O-ACETYLTRANSFERASE"/>
    <property type="match status" value="1"/>
</dbReference>
<organism evidence="4 5">
    <name type="scientific">Quercus rubra</name>
    <name type="common">Northern red oak</name>
    <name type="synonym">Quercus borealis</name>
    <dbReference type="NCBI Taxonomy" id="3512"/>
    <lineage>
        <taxon>Eukaryota</taxon>
        <taxon>Viridiplantae</taxon>
        <taxon>Streptophyta</taxon>
        <taxon>Embryophyta</taxon>
        <taxon>Tracheophyta</taxon>
        <taxon>Spermatophyta</taxon>
        <taxon>Magnoliopsida</taxon>
        <taxon>eudicotyledons</taxon>
        <taxon>Gunneridae</taxon>
        <taxon>Pentapetalae</taxon>
        <taxon>rosids</taxon>
        <taxon>fabids</taxon>
        <taxon>Fagales</taxon>
        <taxon>Fagaceae</taxon>
        <taxon>Quercus</taxon>
    </lineage>
</organism>
<protein>
    <submittedName>
        <fullName evidence="4">Uncharacterized protein</fullName>
    </submittedName>
</protein>
<dbReference type="InterPro" id="IPR023213">
    <property type="entry name" value="CAT-like_dom_sf"/>
</dbReference>
<keyword evidence="5" id="KW-1185">Reference proteome</keyword>